<feature type="region of interest" description="Disordered" evidence="1">
    <location>
        <begin position="317"/>
        <end position="347"/>
    </location>
</feature>
<dbReference type="Pfam" id="PF03078">
    <property type="entry name" value="ATHILA"/>
    <property type="match status" value="2"/>
</dbReference>
<reference evidence="3 4" key="1">
    <citation type="submission" date="2020-12" db="EMBL/GenBank/DDBJ databases">
        <title>Concerted genomic and epigenomic changes stabilize Arabidopsis allopolyploids.</title>
        <authorList>
            <person name="Chen Z."/>
        </authorList>
    </citation>
    <scope>NUCLEOTIDE SEQUENCE [LARGE SCALE GENOMIC DNA]</scope>
    <source>
        <strain evidence="3">As9502</strain>
        <tissue evidence="3">Leaf</tissue>
    </source>
</reference>
<evidence type="ECO:0000259" key="2">
    <source>
        <dbReference type="Pfam" id="PF03078"/>
    </source>
</evidence>
<dbReference type="Pfam" id="PF03004">
    <property type="entry name" value="Transposase_24"/>
    <property type="match status" value="1"/>
</dbReference>
<feature type="compositionally biased region" description="Basic and acidic residues" evidence="1">
    <location>
        <begin position="416"/>
        <end position="439"/>
    </location>
</feature>
<dbReference type="Proteomes" id="UP000694251">
    <property type="component" value="Unassembled WGS sequence"/>
</dbReference>
<dbReference type="InterPro" id="IPR004252">
    <property type="entry name" value="Probable_transposase_24"/>
</dbReference>
<keyword evidence="4" id="KW-1185">Reference proteome</keyword>
<evidence type="ECO:0000256" key="1">
    <source>
        <dbReference type="SAM" id="MobiDB-lite"/>
    </source>
</evidence>
<proteinExistence type="predicted"/>
<feature type="domain" description="Arabidopsis retrotransposon Orf1 C-terminal" evidence="2">
    <location>
        <begin position="128"/>
        <end position="247"/>
    </location>
</feature>
<dbReference type="PANTHER" id="PTHR48258:SF3">
    <property type="entry name" value="FK506-BINDING PROTEIN 4-LIKE ISOFORM X1"/>
    <property type="match status" value="1"/>
</dbReference>
<dbReference type="EMBL" id="JAEFBJ010000130">
    <property type="protein sequence ID" value="KAG7529652.1"/>
    <property type="molecule type" value="Genomic_DNA"/>
</dbReference>
<feature type="region of interest" description="Disordered" evidence="1">
    <location>
        <begin position="612"/>
        <end position="636"/>
    </location>
</feature>
<feature type="compositionally biased region" description="Basic and acidic residues" evidence="1">
    <location>
        <begin position="450"/>
        <end position="459"/>
    </location>
</feature>
<feature type="region of interest" description="Disordered" evidence="1">
    <location>
        <begin position="1"/>
        <end position="50"/>
    </location>
</feature>
<feature type="region of interest" description="Disordered" evidence="1">
    <location>
        <begin position="398"/>
        <end position="472"/>
    </location>
</feature>
<feature type="compositionally biased region" description="Pro residues" evidence="1">
    <location>
        <begin position="968"/>
        <end position="985"/>
    </location>
</feature>
<feature type="compositionally biased region" description="Polar residues" evidence="1">
    <location>
        <begin position="613"/>
        <end position="625"/>
    </location>
</feature>
<feature type="compositionally biased region" description="Low complexity" evidence="1">
    <location>
        <begin position="1287"/>
        <end position="1297"/>
    </location>
</feature>
<feature type="region of interest" description="Disordered" evidence="1">
    <location>
        <begin position="959"/>
        <end position="999"/>
    </location>
</feature>
<organism evidence="3 4">
    <name type="scientific">Arabidopsis suecica</name>
    <name type="common">Swedish thale-cress</name>
    <name type="synonym">Cardaminopsis suecica</name>
    <dbReference type="NCBI Taxonomy" id="45249"/>
    <lineage>
        <taxon>Eukaryota</taxon>
        <taxon>Viridiplantae</taxon>
        <taxon>Streptophyta</taxon>
        <taxon>Embryophyta</taxon>
        <taxon>Tracheophyta</taxon>
        <taxon>Spermatophyta</taxon>
        <taxon>Magnoliopsida</taxon>
        <taxon>eudicotyledons</taxon>
        <taxon>Gunneridae</taxon>
        <taxon>Pentapetalae</taxon>
        <taxon>rosids</taxon>
        <taxon>malvids</taxon>
        <taxon>Brassicales</taxon>
        <taxon>Brassicaceae</taxon>
        <taxon>Camelineae</taxon>
        <taxon>Arabidopsis</taxon>
    </lineage>
</organism>
<accession>A0A8T1XIZ9</accession>
<sequence>MSNYSGESSMDADYNIDEAESWSTRPEREQQAYESFRADTQRSVAQRNERRAEIARGKRAMTSRYALIDEDIDVEYEPESWPRETKLLNRPNEVTVEEYIRIFELNDFWGTRYPCYQTLAQLGLLEDMYHGLTVDELESEGLGFLTFSVSEQRYQLSIRSLEGLFGFPSGKGTKPKFEREELKDLWLTIGNDMALNSARESTGTVSNTDMEMIDFALKGILRSTKGKKGLKGDLNDAPPVMLLLIHLWFDPRMMDLDHLRRCEFLEHDMVGDFYRYKFEHSFTRTTNILLPCTEATTIFQGENIDFKPARDYLYFESAPPTDDNVPTTEATEDEIAETDEDREEENDTSMYHFSEHVPPARESKSLSEAHRNNNKLQKWCKKQDRLLIKFLTDKLSCSSSTTAIPQGEPPQVMPSRRYDAPEPSRHRPEPSHHRPEPSDRVVSQVPTRHSSFEPRELGRKNKAALARSGSRSTRLLQSRSLCDRGAGCSRRREVEYHQSGADRDEVVEVIWSCWQAKWKKRARIRGHTRPPGRVHPAPNSTPWSSNFGAILPIYSISWSSNLNSGHSLTPLNPQFGYHFAIPPDHPRLSTLPYYLTPRSSIITHHQYHHSTKHSITSSESTQIRTQPDKLSTRKRRGEEEVFGSGLELHRITTPISAHYHSMGRAIRLTRFNEGEVPVYHVPGVPNIFSSVGRPSGEIREVWLSEEDYQCAHGYVIRNCDYFQVIKSMFEDFLSIKYPGLNEKELFVKRGEEYHVWVKDYVTYWNSSNRFPTWVQEIVDGPLHKVKTWPMYFTRGYLFHTQSHGAGRKTCNYGVCVKGESYTDAFDAADFYANLTDIIELEYEGVVSLNITLFKCSWYDPKLGRGKKKRTSPNLAQRASTSTAGRRPRCLPSQDDFTLAAERSPQLQTPAIEAAVPPLQSTTAHVWNYPPPLQLFQHFVSRQPEVQRTASVEVQNNPATQAATTQQVPPTPQQDPPPSQQDPTPFPVQESRAHSHPSFQGNNFEEYASLVLLGNEHCEAKYRVCHCKTHHWDPLITGTVQFYFNEICLRRIKGMVSTARTSRKKPKWIGKTLWKTMTAYWDTEEAQERSQIYSNARMSDRNSLGPHIHFSGSKSYHQIRDKLEEQLGKTVSIGDVFIKTHTKPDGTRSSRLKLLLFQMALRGHRSSQLRNSTERDSRGVPYGVGSLKESLVNGKRKQACDSTSFVALQEQLLEAQRKIEEHVSYNQRRESEIAWREAENSRAVDEQKKKLEHLSLVEKFLRENDPRFHNFLESHSAKETTTYPISPSPAASPSSSAS</sequence>
<feature type="region of interest" description="Disordered" evidence="1">
    <location>
        <begin position="863"/>
        <end position="891"/>
    </location>
</feature>
<protein>
    <submittedName>
        <fullName evidence="3">Putative transposase Ptta/En/Spm plant</fullName>
    </submittedName>
</protein>
<feature type="compositionally biased region" description="Acidic residues" evidence="1">
    <location>
        <begin position="330"/>
        <end position="347"/>
    </location>
</feature>
<name>A0A8T1XIZ9_ARASU</name>
<dbReference type="PANTHER" id="PTHR48258">
    <property type="entry name" value="DUF4218 DOMAIN-CONTAINING PROTEIN-RELATED"/>
    <property type="match status" value="1"/>
</dbReference>
<feature type="compositionally biased region" description="Basic and acidic residues" evidence="1">
    <location>
        <begin position="25"/>
        <end position="40"/>
    </location>
</feature>
<feature type="domain" description="Arabidopsis retrotransposon Orf1 C-terminal" evidence="2">
    <location>
        <begin position="250"/>
        <end position="401"/>
    </location>
</feature>
<comment type="caution">
    <text evidence="3">The sequence shown here is derived from an EMBL/GenBank/DDBJ whole genome shotgun (WGS) entry which is preliminary data.</text>
</comment>
<dbReference type="InterPro" id="IPR004312">
    <property type="entry name" value="ATHILA_Orf1_C"/>
</dbReference>
<evidence type="ECO:0000313" key="4">
    <source>
        <dbReference type="Proteomes" id="UP000694251"/>
    </source>
</evidence>
<feature type="region of interest" description="Disordered" evidence="1">
    <location>
        <begin position="1272"/>
        <end position="1297"/>
    </location>
</feature>
<gene>
    <name evidence="3" type="ORF">ISN44_Un130g000090</name>
</gene>
<feature type="compositionally biased region" description="Basic and acidic residues" evidence="1">
    <location>
        <begin position="626"/>
        <end position="636"/>
    </location>
</feature>
<feature type="compositionally biased region" description="Polar residues" evidence="1">
    <location>
        <begin position="871"/>
        <end position="883"/>
    </location>
</feature>
<evidence type="ECO:0000313" key="3">
    <source>
        <dbReference type="EMBL" id="KAG7529652.1"/>
    </source>
</evidence>